<dbReference type="PANTHER" id="PTHR46332:SF5">
    <property type="entry name" value="ASPARTATE BETA-HYDROXYLASE DOMAIN CONTAINING 2"/>
    <property type="match status" value="1"/>
</dbReference>
<dbReference type="PANTHER" id="PTHR46332">
    <property type="entry name" value="ASPARTATE BETA-HYDROXYLASE DOMAIN-CONTAINING PROTEIN 2"/>
    <property type="match status" value="1"/>
</dbReference>
<dbReference type="InterPro" id="IPR027443">
    <property type="entry name" value="IPNS-like_sf"/>
</dbReference>
<comment type="similarity">
    <text evidence="1">Belongs to the aspartyl/asparaginyl beta-hydroxylase family.</text>
</comment>
<accession>A0A815B1D7</accession>
<feature type="domain" description="Aspartyl/asparaginy/proline hydroxylase" evidence="5">
    <location>
        <begin position="130"/>
        <end position="270"/>
    </location>
</feature>
<keyword evidence="4" id="KW-0812">Transmembrane</keyword>
<reference evidence="6" key="1">
    <citation type="submission" date="2021-02" db="EMBL/GenBank/DDBJ databases">
        <authorList>
            <person name="Nowell W R."/>
        </authorList>
    </citation>
    <scope>NUCLEOTIDE SEQUENCE</scope>
</reference>
<dbReference type="Gene3D" id="2.60.120.330">
    <property type="entry name" value="B-lactam Antibiotic, Isopenicillin N Synthase, Chain"/>
    <property type="match status" value="1"/>
</dbReference>
<comment type="caution">
    <text evidence="6">The sequence shown here is derived from an EMBL/GenBank/DDBJ whole genome shotgun (WGS) entry which is preliminary data.</text>
</comment>
<evidence type="ECO:0000256" key="2">
    <source>
        <dbReference type="ARBA" id="ARBA00022964"/>
    </source>
</evidence>
<dbReference type="GO" id="GO:0051213">
    <property type="term" value="F:dioxygenase activity"/>
    <property type="evidence" value="ECO:0007669"/>
    <property type="project" value="UniProtKB-KW"/>
</dbReference>
<evidence type="ECO:0000259" key="5">
    <source>
        <dbReference type="Pfam" id="PF05118"/>
    </source>
</evidence>
<gene>
    <name evidence="6" type="ORF">XAT740_LOCUS26880</name>
</gene>
<dbReference type="EMBL" id="CAJNOR010002209">
    <property type="protein sequence ID" value="CAF1262978.1"/>
    <property type="molecule type" value="Genomic_DNA"/>
</dbReference>
<keyword evidence="7" id="KW-1185">Reference proteome</keyword>
<dbReference type="Proteomes" id="UP000663828">
    <property type="component" value="Unassembled WGS sequence"/>
</dbReference>
<keyword evidence="3" id="KW-0560">Oxidoreductase</keyword>
<dbReference type="AlphaFoldDB" id="A0A815B1D7"/>
<keyword evidence="2" id="KW-0223">Dioxygenase</keyword>
<evidence type="ECO:0000313" key="7">
    <source>
        <dbReference type="Proteomes" id="UP000663828"/>
    </source>
</evidence>
<evidence type="ECO:0000256" key="3">
    <source>
        <dbReference type="ARBA" id="ARBA00023002"/>
    </source>
</evidence>
<dbReference type="InterPro" id="IPR051821">
    <property type="entry name" value="Asp/Asn_beta-hydroxylase"/>
</dbReference>
<evidence type="ECO:0000313" key="6">
    <source>
        <dbReference type="EMBL" id="CAF1262978.1"/>
    </source>
</evidence>
<keyword evidence="4" id="KW-1133">Transmembrane helix</keyword>
<dbReference type="Pfam" id="PF05118">
    <property type="entry name" value="Asp_Arg_Hydrox"/>
    <property type="match status" value="1"/>
</dbReference>
<sequence length="289" mass="33523">MLKSLQDSYELLRDQVWFFRFFVIMGVVCVYRMLLHFVLRSNHCPNPFCSKCLGAGSVRGRAINRIKQDCNDDDNRFGSIIHNNLAQHDRLCSKNDEKPTVYFHRGLSSTIVDIADQKILLEHYQELRQEIVKYFQENETVPWTHLHLYENGKENSINCKKFPKLFEILQSLPNAICVNSTNCLFGNCFLTCSSSEQIEEASKGLTNCSIRMHFGLLCDEQSPAYVLLNKRKRLTIQNQQPTIYNHAVEHSIENPKEGKQVFLTIDFWHPDLANDMRQQLASIFNTDLA</sequence>
<name>A0A815B1D7_ADIRI</name>
<feature type="transmembrane region" description="Helical" evidence="4">
    <location>
        <begin position="21"/>
        <end position="39"/>
    </location>
</feature>
<keyword evidence="4" id="KW-0472">Membrane</keyword>
<organism evidence="6 7">
    <name type="scientific">Adineta ricciae</name>
    <name type="common">Rotifer</name>
    <dbReference type="NCBI Taxonomy" id="249248"/>
    <lineage>
        <taxon>Eukaryota</taxon>
        <taxon>Metazoa</taxon>
        <taxon>Spiralia</taxon>
        <taxon>Gnathifera</taxon>
        <taxon>Rotifera</taxon>
        <taxon>Eurotatoria</taxon>
        <taxon>Bdelloidea</taxon>
        <taxon>Adinetida</taxon>
        <taxon>Adinetidae</taxon>
        <taxon>Adineta</taxon>
    </lineage>
</organism>
<protein>
    <recommendedName>
        <fullName evidence="5">Aspartyl/asparaginy/proline hydroxylase domain-containing protein</fullName>
    </recommendedName>
</protein>
<dbReference type="InterPro" id="IPR007803">
    <property type="entry name" value="Asp/Arg/Pro-Hydrxlase"/>
</dbReference>
<dbReference type="GO" id="GO:0016020">
    <property type="term" value="C:membrane"/>
    <property type="evidence" value="ECO:0007669"/>
    <property type="project" value="TreeGrafter"/>
</dbReference>
<evidence type="ECO:0000256" key="1">
    <source>
        <dbReference type="ARBA" id="ARBA00007730"/>
    </source>
</evidence>
<proteinExistence type="inferred from homology"/>
<evidence type="ECO:0000256" key="4">
    <source>
        <dbReference type="SAM" id="Phobius"/>
    </source>
</evidence>